<dbReference type="RefSeq" id="WP_087440694.1">
    <property type="nucleotide sequence ID" value="NZ_CABMNB010000008.1"/>
</dbReference>
<dbReference type="PANTHER" id="PTHR33495">
    <property type="entry name" value="ANTI-SIGMA FACTOR ANTAGONIST TM_1081-RELATED-RELATED"/>
    <property type="match status" value="1"/>
</dbReference>
<name>A0AAJ1LHK8_PANTH</name>
<accession>A0AAJ1LHK8</accession>
<dbReference type="Pfam" id="PF01740">
    <property type="entry name" value="STAS"/>
    <property type="match status" value="1"/>
</dbReference>
<reference evidence="4 7" key="2">
    <citation type="submission" date="2022-05" db="EMBL/GenBank/DDBJ databases">
        <title>Genome Sequencing of Bee-Associated Microbes.</title>
        <authorList>
            <person name="Dunlap C."/>
        </authorList>
    </citation>
    <scope>NUCLEOTIDE SEQUENCE [LARGE SCALE GENOMIC DNA]</scope>
    <source>
        <strain evidence="4 7">NRRL B-14613</strain>
    </source>
</reference>
<dbReference type="CDD" id="cd07043">
    <property type="entry name" value="STAS_anti-anti-sigma_factors"/>
    <property type="match status" value="1"/>
</dbReference>
<dbReference type="InterPro" id="IPR036513">
    <property type="entry name" value="STAS_dom_sf"/>
</dbReference>
<evidence type="ECO:0000256" key="1">
    <source>
        <dbReference type="ARBA" id="ARBA00009013"/>
    </source>
</evidence>
<organism evidence="5 6">
    <name type="scientific">Paenibacillus thiaminolyticus</name>
    <name type="common">Bacillus thiaminolyticus</name>
    <dbReference type="NCBI Taxonomy" id="49283"/>
    <lineage>
        <taxon>Bacteria</taxon>
        <taxon>Bacillati</taxon>
        <taxon>Bacillota</taxon>
        <taxon>Bacilli</taxon>
        <taxon>Bacillales</taxon>
        <taxon>Paenibacillaceae</taxon>
        <taxon>Paenibacillus</taxon>
    </lineage>
</organism>
<dbReference type="NCBIfam" id="TIGR00377">
    <property type="entry name" value="ant_ant_sig"/>
    <property type="match status" value="1"/>
</dbReference>
<dbReference type="Proteomes" id="UP001209276">
    <property type="component" value="Unassembled WGS sequence"/>
</dbReference>
<evidence type="ECO:0000259" key="3">
    <source>
        <dbReference type="PROSITE" id="PS50801"/>
    </source>
</evidence>
<dbReference type="GeneID" id="76998757"/>
<dbReference type="PROSITE" id="PS50801">
    <property type="entry name" value="STAS"/>
    <property type="match status" value="1"/>
</dbReference>
<proteinExistence type="inferred from homology"/>
<evidence type="ECO:0000256" key="2">
    <source>
        <dbReference type="RuleBase" id="RU003749"/>
    </source>
</evidence>
<dbReference type="Proteomes" id="UP000315377">
    <property type="component" value="Chromosome"/>
</dbReference>
<comment type="similarity">
    <text evidence="1 2">Belongs to the anti-sigma-factor antagonist family.</text>
</comment>
<dbReference type="Gene3D" id="3.30.750.24">
    <property type="entry name" value="STAS domain"/>
    <property type="match status" value="1"/>
</dbReference>
<evidence type="ECO:0000313" key="7">
    <source>
        <dbReference type="Proteomes" id="UP001209276"/>
    </source>
</evidence>
<keyword evidence="7" id="KW-1185">Reference proteome</keyword>
<dbReference type="AlphaFoldDB" id="A0AAJ1LHK8"/>
<dbReference type="SUPFAM" id="SSF52091">
    <property type="entry name" value="SpoIIaa-like"/>
    <property type="match status" value="1"/>
</dbReference>
<reference evidence="5 6" key="1">
    <citation type="submission" date="2019-07" db="EMBL/GenBank/DDBJ databases">
        <title>Paenibacillus thiaminolyticus NRRL B-4156.</title>
        <authorList>
            <person name="Hehnly C."/>
            <person name="Zhang L."/>
        </authorList>
    </citation>
    <scope>NUCLEOTIDE SEQUENCE [LARGE SCALE GENOMIC DNA]</scope>
    <source>
        <strain evidence="5 6">NRRL B-4156</strain>
    </source>
</reference>
<evidence type="ECO:0000313" key="5">
    <source>
        <dbReference type="EMBL" id="QDM45961.1"/>
    </source>
</evidence>
<evidence type="ECO:0000313" key="4">
    <source>
        <dbReference type="EMBL" id="MCY9609920.1"/>
    </source>
</evidence>
<dbReference type="InterPro" id="IPR003658">
    <property type="entry name" value="Anti-sigma_ant"/>
</dbReference>
<feature type="domain" description="STAS" evidence="3">
    <location>
        <begin position="6"/>
        <end position="106"/>
    </location>
</feature>
<dbReference type="GO" id="GO:0043856">
    <property type="term" value="F:anti-sigma factor antagonist activity"/>
    <property type="evidence" value="ECO:0007669"/>
    <property type="project" value="InterPro"/>
</dbReference>
<evidence type="ECO:0000313" key="6">
    <source>
        <dbReference type="Proteomes" id="UP000315377"/>
    </source>
</evidence>
<protein>
    <recommendedName>
        <fullName evidence="2">Anti-sigma factor antagonist</fullName>
    </recommendedName>
</protein>
<dbReference type="EMBL" id="CP041405">
    <property type="protein sequence ID" value="QDM45961.1"/>
    <property type="molecule type" value="Genomic_DNA"/>
</dbReference>
<dbReference type="InterPro" id="IPR002645">
    <property type="entry name" value="STAS_dom"/>
</dbReference>
<dbReference type="EMBL" id="JAMDMM010000044">
    <property type="protein sequence ID" value="MCY9609920.1"/>
    <property type="molecule type" value="Genomic_DNA"/>
</dbReference>
<sequence length="106" mass="11828">MNGNKFNVTMQQDEHQVTAHLQGDLDLAAAGEFRSLLEPIVNDPALDLTLDLQKLTYIDSTGIGILISVLKLRKEQQAPFRIVHVPQQIQKLFDMTGISKFLTPNA</sequence>
<gene>
    <name evidence="5" type="ORF">FLT43_22630</name>
    <name evidence="4" type="ORF">M5W83_22450</name>
</gene>